<reference evidence="2" key="1">
    <citation type="journal article" date="2021" name="Proc. Natl. Acad. Sci. U.S.A.">
        <title>Global biogeography of chemosynthetic symbionts reveals both localized and globally distributed symbiont groups. .</title>
        <authorList>
            <person name="Osvatic J.T."/>
            <person name="Wilkins L.G.E."/>
            <person name="Leibrecht L."/>
            <person name="Leray M."/>
            <person name="Zauner S."/>
            <person name="Polzin J."/>
            <person name="Camacho Y."/>
            <person name="Gros O."/>
            <person name="van Gils J.A."/>
            <person name="Eisen J.A."/>
            <person name="Petersen J.M."/>
            <person name="Yuen B."/>
        </authorList>
    </citation>
    <scope>NUCLEOTIDE SEQUENCE</scope>
    <source>
        <strain evidence="2">MAGclacostrist064TRANS</strain>
    </source>
</reference>
<dbReference type="Pfam" id="PF21628">
    <property type="entry name" value="Gp10-like"/>
    <property type="match status" value="1"/>
</dbReference>
<accession>A0A9E4N5S5</accession>
<feature type="compositionally biased region" description="Basic and acidic residues" evidence="1">
    <location>
        <begin position="65"/>
        <end position="76"/>
    </location>
</feature>
<proteinExistence type="predicted"/>
<evidence type="ECO:0000256" key="1">
    <source>
        <dbReference type="SAM" id="MobiDB-lite"/>
    </source>
</evidence>
<name>A0A9E4N5S5_9GAMM</name>
<sequence length="100" mass="11281">MTNLKRSKSERDSEVNAPSGEEESYPWGLRLHLEEPEIEKLGIDAVEVGATLDITAKVKVTSFSSHEDGKENRRSIEMQVTDLILPTSDSREDRMYGKSK</sequence>
<evidence type="ECO:0000313" key="2">
    <source>
        <dbReference type="EMBL" id="MCG7948029.1"/>
    </source>
</evidence>
<dbReference type="EMBL" id="JAEPCM010000606">
    <property type="protein sequence ID" value="MCG7948029.1"/>
    <property type="molecule type" value="Genomic_DNA"/>
</dbReference>
<comment type="caution">
    <text evidence="2">The sequence shown here is derived from an EMBL/GenBank/DDBJ whole genome shotgun (WGS) entry which is preliminary data.</text>
</comment>
<dbReference type="InterPro" id="IPR049302">
    <property type="entry name" value="Gp10-like"/>
</dbReference>
<feature type="region of interest" description="Disordered" evidence="1">
    <location>
        <begin position="62"/>
        <end position="100"/>
    </location>
</feature>
<gene>
    <name evidence="2" type="ORF">JAZ07_16925</name>
</gene>
<feature type="region of interest" description="Disordered" evidence="1">
    <location>
        <begin position="1"/>
        <end position="28"/>
    </location>
</feature>
<dbReference type="Proteomes" id="UP000886667">
    <property type="component" value="Unassembled WGS sequence"/>
</dbReference>
<protein>
    <submittedName>
        <fullName evidence="2">Uncharacterized protein</fullName>
    </submittedName>
</protein>
<organism evidence="2 3">
    <name type="scientific">Candidatus Thiodiazotropha taylori</name>
    <dbReference type="NCBI Taxonomy" id="2792791"/>
    <lineage>
        <taxon>Bacteria</taxon>
        <taxon>Pseudomonadati</taxon>
        <taxon>Pseudomonadota</taxon>
        <taxon>Gammaproteobacteria</taxon>
        <taxon>Chromatiales</taxon>
        <taxon>Sedimenticolaceae</taxon>
        <taxon>Candidatus Thiodiazotropha</taxon>
    </lineage>
</organism>
<feature type="compositionally biased region" description="Basic and acidic residues" evidence="1">
    <location>
        <begin position="89"/>
        <end position="100"/>
    </location>
</feature>
<evidence type="ECO:0000313" key="3">
    <source>
        <dbReference type="Proteomes" id="UP000886667"/>
    </source>
</evidence>
<dbReference type="AlphaFoldDB" id="A0A9E4N5S5"/>